<gene>
    <name evidence="2" type="ORF">CROQUDRAFT_16682</name>
</gene>
<feature type="domain" description="Retrotransposon gag" evidence="1">
    <location>
        <begin position="53"/>
        <end position="137"/>
    </location>
</feature>
<feature type="non-terminal residue" evidence="2">
    <location>
        <position position="1"/>
    </location>
</feature>
<name>A0A9P6NHE7_9BASI</name>
<dbReference type="Proteomes" id="UP000886653">
    <property type="component" value="Unassembled WGS sequence"/>
</dbReference>
<evidence type="ECO:0000313" key="2">
    <source>
        <dbReference type="EMBL" id="KAG0147030.1"/>
    </source>
</evidence>
<proteinExistence type="predicted"/>
<evidence type="ECO:0000259" key="1">
    <source>
        <dbReference type="Pfam" id="PF03732"/>
    </source>
</evidence>
<comment type="caution">
    <text evidence="2">The sequence shown here is derived from an EMBL/GenBank/DDBJ whole genome shotgun (WGS) entry which is preliminary data.</text>
</comment>
<sequence length="254" mass="29342">LRANEIPHIDGTVRDCYMVIGWLGRLELLFNAKGLTVDAEKIKVAGVGITDLQWAEWYRLNYESLQNLTWSEFCGGVKEKFLQPNWEADVLRDIRTLRMGEKETFDNFSERALRLQSVIKHKVGDKQLAIHIMAGLPQALELEIRDTGVMDTEPVVLSMLIHIGKRKHEQLIELKREFQPTVGPATQVLNAPPAFPSEIEQKNYNIWRFKCYFAEQGICRWCKTKCGSEPTRCQKPRSSVIIRCPWEYKLPPMP</sequence>
<dbReference type="EMBL" id="MU167252">
    <property type="protein sequence ID" value="KAG0147030.1"/>
    <property type="molecule type" value="Genomic_DNA"/>
</dbReference>
<feature type="non-terminal residue" evidence="2">
    <location>
        <position position="254"/>
    </location>
</feature>
<dbReference type="Pfam" id="PF03732">
    <property type="entry name" value="Retrotrans_gag"/>
    <property type="match status" value="1"/>
</dbReference>
<organism evidence="2 3">
    <name type="scientific">Cronartium quercuum f. sp. fusiforme G11</name>
    <dbReference type="NCBI Taxonomy" id="708437"/>
    <lineage>
        <taxon>Eukaryota</taxon>
        <taxon>Fungi</taxon>
        <taxon>Dikarya</taxon>
        <taxon>Basidiomycota</taxon>
        <taxon>Pucciniomycotina</taxon>
        <taxon>Pucciniomycetes</taxon>
        <taxon>Pucciniales</taxon>
        <taxon>Coleosporiaceae</taxon>
        <taxon>Cronartium</taxon>
    </lineage>
</organism>
<dbReference type="InterPro" id="IPR005162">
    <property type="entry name" value="Retrotrans_gag_dom"/>
</dbReference>
<dbReference type="OrthoDB" id="2505542at2759"/>
<accession>A0A9P6NHE7</accession>
<reference evidence="2" key="1">
    <citation type="submission" date="2013-11" db="EMBL/GenBank/DDBJ databases">
        <title>Genome sequence of the fusiform rust pathogen reveals effectors for host alternation and coevolution with pine.</title>
        <authorList>
            <consortium name="DOE Joint Genome Institute"/>
            <person name="Smith K."/>
            <person name="Pendleton A."/>
            <person name="Kubisiak T."/>
            <person name="Anderson C."/>
            <person name="Salamov A."/>
            <person name="Aerts A."/>
            <person name="Riley R."/>
            <person name="Clum A."/>
            <person name="Lindquist E."/>
            <person name="Ence D."/>
            <person name="Campbell M."/>
            <person name="Kronenberg Z."/>
            <person name="Feau N."/>
            <person name="Dhillon B."/>
            <person name="Hamelin R."/>
            <person name="Burleigh J."/>
            <person name="Smith J."/>
            <person name="Yandell M."/>
            <person name="Nelson C."/>
            <person name="Grigoriev I."/>
            <person name="Davis J."/>
        </authorList>
    </citation>
    <scope>NUCLEOTIDE SEQUENCE</scope>
    <source>
        <strain evidence="2">G11</strain>
    </source>
</reference>
<dbReference type="AlphaFoldDB" id="A0A9P6NHE7"/>
<protein>
    <recommendedName>
        <fullName evidence="1">Retrotransposon gag domain-containing protein</fullName>
    </recommendedName>
</protein>
<evidence type="ECO:0000313" key="3">
    <source>
        <dbReference type="Proteomes" id="UP000886653"/>
    </source>
</evidence>
<keyword evidence="3" id="KW-1185">Reference proteome</keyword>